<dbReference type="Proteomes" id="UP000058925">
    <property type="component" value="Chromosome"/>
</dbReference>
<dbReference type="Gene3D" id="3.40.33.10">
    <property type="entry name" value="CAP"/>
    <property type="match status" value="1"/>
</dbReference>
<dbReference type="PRINTS" id="PR00838">
    <property type="entry name" value="V5ALLERGEN"/>
</dbReference>
<organism evidence="3 4">
    <name type="scientific">Candidatus Nitrosocosmicus oleophilus</name>
    <dbReference type="NCBI Taxonomy" id="1353260"/>
    <lineage>
        <taxon>Archaea</taxon>
        <taxon>Nitrososphaerota</taxon>
        <taxon>Nitrososphaeria</taxon>
        <taxon>Nitrososphaerales</taxon>
        <taxon>Nitrososphaeraceae</taxon>
        <taxon>Candidatus Nitrosocosmicus</taxon>
    </lineage>
</organism>
<evidence type="ECO:0000313" key="4">
    <source>
        <dbReference type="Proteomes" id="UP000058925"/>
    </source>
</evidence>
<dbReference type="SMART" id="SM00198">
    <property type="entry name" value="SCP"/>
    <property type="match status" value="1"/>
</dbReference>
<dbReference type="PANTHER" id="PTHR10334">
    <property type="entry name" value="CYSTEINE-RICH SECRETORY PROTEIN-RELATED"/>
    <property type="match status" value="1"/>
</dbReference>
<name>A0A654LZR3_9ARCH</name>
<keyword evidence="4" id="KW-1185">Reference proteome</keyword>
<dbReference type="GO" id="GO:0005576">
    <property type="term" value="C:extracellular region"/>
    <property type="evidence" value="ECO:0007669"/>
    <property type="project" value="InterPro"/>
</dbReference>
<dbReference type="InterPro" id="IPR035940">
    <property type="entry name" value="CAP_sf"/>
</dbReference>
<dbReference type="PRINTS" id="PR00837">
    <property type="entry name" value="V5TPXLIKE"/>
</dbReference>
<sequence>MAMATMNRINISLIFLIMISMVSPTSAIIYASGSTDNSEGTSDTGSTDDNSDSSSDTGSSEDNSNSPPTDLLPPNVDSTSSATSTDDNGDSSATSTDDNGDSSATSTENNTTLPSESPLGNNTANVQGEDLVNIILTLHNQERAAVGVPPLTWSDSLAAHAQPWADKVYETSDSSHSSGVADFGNYGENMAWGGGPSFATPTWLAQTWANEKSNYVPGTPASDSTGHYTQMVDKQSTEVGCGFTSGPAGQYAEYGGTNVLVCQYTPPGNWNNQPPY</sequence>
<proteinExistence type="predicted"/>
<evidence type="ECO:0000256" key="1">
    <source>
        <dbReference type="SAM" id="MobiDB-lite"/>
    </source>
</evidence>
<dbReference type="Pfam" id="PF00188">
    <property type="entry name" value="CAP"/>
    <property type="match status" value="1"/>
</dbReference>
<dbReference type="SUPFAM" id="SSF55797">
    <property type="entry name" value="PR-1-like"/>
    <property type="match status" value="1"/>
</dbReference>
<dbReference type="KEGG" id="taa:NMY3_01516"/>
<feature type="region of interest" description="Disordered" evidence="1">
    <location>
        <begin position="34"/>
        <end position="125"/>
    </location>
</feature>
<dbReference type="InterPro" id="IPR002413">
    <property type="entry name" value="V5_allergen-like"/>
</dbReference>
<feature type="compositionally biased region" description="Low complexity" evidence="1">
    <location>
        <begin position="34"/>
        <end position="66"/>
    </location>
</feature>
<evidence type="ECO:0000259" key="2">
    <source>
        <dbReference type="SMART" id="SM00198"/>
    </source>
</evidence>
<dbReference type="AlphaFoldDB" id="A0A654LZR3"/>
<dbReference type="EMBL" id="CP012850">
    <property type="protein sequence ID" value="ALI35719.1"/>
    <property type="molecule type" value="Genomic_DNA"/>
</dbReference>
<feature type="compositionally biased region" description="Low complexity" evidence="1">
    <location>
        <begin position="77"/>
        <end position="107"/>
    </location>
</feature>
<protein>
    <submittedName>
        <fullName evidence="3">Cysteine-rich secretory protein family protein</fullName>
    </submittedName>
</protein>
<dbReference type="InterPro" id="IPR014044">
    <property type="entry name" value="CAP_dom"/>
</dbReference>
<feature type="compositionally biased region" description="Polar residues" evidence="1">
    <location>
        <begin position="108"/>
        <end position="125"/>
    </location>
</feature>
<dbReference type="PROSITE" id="PS01010">
    <property type="entry name" value="CRISP_2"/>
    <property type="match status" value="1"/>
</dbReference>
<evidence type="ECO:0000313" key="3">
    <source>
        <dbReference type="EMBL" id="ALI35719.1"/>
    </source>
</evidence>
<feature type="domain" description="SCP" evidence="2">
    <location>
        <begin position="130"/>
        <end position="272"/>
    </location>
</feature>
<accession>A0A654LZR3</accession>
<reference evidence="4" key="1">
    <citation type="submission" date="2015-10" db="EMBL/GenBank/DDBJ databases">
        <title>Niche specialization of a soil ammonia-oxidizing archaeon, Candidatus Nitrosocosmicus oleophilus.</title>
        <authorList>
            <person name="Jung M.-Y."/>
            <person name="Rhee S.-K."/>
        </authorList>
    </citation>
    <scope>NUCLEOTIDE SEQUENCE [LARGE SCALE GENOMIC DNA]</scope>
    <source>
        <strain evidence="4">MY3</strain>
    </source>
</reference>
<gene>
    <name evidence="3" type="ORF">NMY3_01516</name>
</gene>
<dbReference type="InterPro" id="IPR018244">
    <property type="entry name" value="Allrgn_V5/Tpx1_CS"/>
</dbReference>
<dbReference type="InterPro" id="IPR001283">
    <property type="entry name" value="CRISP-related"/>
</dbReference>